<evidence type="ECO:0000256" key="1">
    <source>
        <dbReference type="SAM" id="MobiDB-lite"/>
    </source>
</evidence>
<dbReference type="AlphaFoldDB" id="A0A517XX86"/>
<evidence type="ECO:0000313" key="3">
    <source>
        <dbReference type="Proteomes" id="UP000319576"/>
    </source>
</evidence>
<protein>
    <submittedName>
        <fullName evidence="2">Uncharacterized protein</fullName>
    </submittedName>
</protein>
<dbReference type="KEGG" id="uli:ETAA1_40830"/>
<accession>A0A517XX86</accession>
<dbReference type="RefSeq" id="WP_145241561.1">
    <property type="nucleotide sequence ID" value="NZ_CP036273.1"/>
</dbReference>
<organism evidence="2 3">
    <name type="scientific">Urbifossiella limnaea</name>
    <dbReference type="NCBI Taxonomy" id="2528023"/>
    <lineage>
        <taxon>Bacteria</taxon>
        <taxon>Pseudomonadati</taxon>
        <taxon>Planctomycetota</taxon>
        <taxon>Planctomycetia</taxon>
        <taxon>Gemmatales</taxon>
        <taxon>Gemmataceae</taxon>
        <taxon>Urbifossiella</taxon>
    </lineage>
</organism>
<reference evidence="2 3" key="1">
    <citation type="submission" date="2019-02" db="EMBL/GenBank/DDBJ databases">
        <title>Deep-cultivation of Planctomycetes and their phenomic and genomic characterization uncovers novel biology.</title>
        <authorList>
            <person name="Wiegand S."/>
            <person name="Jogler M."/>
            <person name="Boedeker C."/>
            <person name="Pinto D."/>
            <person name="Vollmers J."/>
            <person name="Rivas-Marin E."/>
            <person name="Kohn T."/>
            <person name="Peeters S.H."/>
            <person name="Heuer A."/>
            <person name="Rast P."/>
            <person name="Oberbeckmann S."/>
            <person name="Bunk B."/>
            <person name="Jeske O."/>
            <person name="Meyerdierks A."/>
            <person name="Storesund J.E."/>
            <person name="Kallscheuer N."/>
            <person name="Luecker S."/>
            <person name="Lage O.M."/>
            <person name="Pohl T."/>
            <person name="Merkel B.J."/>
            <person name="Hornburger P."/>
            <person name="Mueller R.-W."/>
            <person name="Bruemmer F."/>
            <person name="Labrenz M."/>
            <person name="Spormann A.M."/>
            <person name="Op den Camp H."/>
            <person name="Overmann J."/>
            <person name="Amann R."/>
            <person name="Jetten M.S.M."/>
            <person name="Mascher T."/>
            <person name="Medema M.H."/>
            <person name="Devos D.P."/>
            <person name="Kaster A.-K."/>
            <person name="Ovreas L."/>
            <person name="Rohde M."/>
            <person name="Galperin M.Y."/>
            <person name="Jogler C."/>
        </authorList>
    </citation>
    <scope>NUCLEOTIDE SEQUENCE [LARGE SCALE GENOMIC DNA]</scope>
    <source>
        <strain evidence="2 3">ETA_A1</strain>
    </source>
</reference>
<feature type="region of interest" description="Disordered" evidence="1">
    <location>
        <begin position="1"/>
        <end position="22"/>
    </location>
</feature>
<sequence>MDKTTTDPTDFPFGANAPAADAPDPFDVARLALPDDSDADLGVRELLVSVPFRKPSKEQFFRVHPDPVYRCVGGLIELKDDDADSFWVDRSLWPALADEPTFSRRLMVTAVTRGGLVFVWGLRMPGPDGKIPDWVSIPQEAARVASERWTKLYWDQGQKRHRIKVSEHITDEPTWPDLPFPDLLRLAFKDRTVTTLDHPVLRKLRGEV</sequence>
<gene>
    <name evidence="2" type="ORF">ETAA1_40830</name>
</gene>
<name>A0A517XX86_9BACT</name>
<dbReference type="OrthoDB" id="267757at2"/>
<proteinExistence type="predicted"/>
<dbReference type="EMBL" id="CP036273">
    <property type="protein sequence ID" value="QDU22108.1"/>
    <property type="molecule type" value="Genomic_DNA"/>
</dbReference>
<keyword evidence="3" id="KW-1185">Reference proteome</keyword>
<dbReference type="Proteomes" id="UP000319576">
    <property type="component" value="Chromosome"/>
</dbReference>
<evidence type="ECO:0000313" key="2">
    <source>
        <dbReference type="EMBL" id="QDU22108.1"/>
    </source>
</evidence>